<comment type="caution">
    <text evidence="1">The sequence shown here is derived from an EMBL/GenBank/DDBJ whole genome shotgun (WGS) entry which is preliminary data.</text>
</comment>
<evidence type="ECO:0000313" key="1">
    <source>
        <dbReference type="EMBL" id="GAA5167022.1"/>
    </source>
</evidence>
<reference evidence="2" key="1">
    <citation type="journal article" date="2019" name="Int. J. Syst. Evol. Microbiol.">
        <title>The Global Catalogue of Microorganisms (GCM) 10K type strain sequencing project: providing services to taxonomists for standard genome sequencing and annotation.</title>
        <authorList>
            <consortium name="The Broad Institute Genomics Platform"/>
            <consortium name="The Broad Institute Genome Sequencing Center for Infectious Disease"/>
            <person name="Wu L."/>
            <person name="Ma J."/>
        </authorList>
    </citation>
    <scope>NUCLEOTIDE SEQUENCE [LARGE SCALE GENOMIC DNA]</scope>
    <source>
        <strain evidence="2">JCM 18303</strain>
    </source>
</reference>
<evidence type="ECO:0000313" key="2">
    <source>
        <dbReference type="Proteomes" id="UP001428817"/>
    </source>
</evidence>
<organism evidence="1 2">
    <name type="scientific">Pseudonocardia eucalypti</name>
    <dbReference type="NCBI Taxonomy" id="648755"/>
    <lineage>
        <taxon>Bacteria</taxon>
        <taxon>Bacillati</taxon>
        <taxon>Actinomycetota</taxon>
        <taxon>Actinomycetes</taxon>
        <taxon>Pseudonocardiales</taxon>
        <taxon>Pseudonocardiaceae</taxon>
        <taxon>Pseudonocardia</taxon>
    </lineage>
</organism>
<gene>
    <name evidence="1" type="ORF">GCM10023321_59060</name>
</gene>
<dbReference type="Proteomes" id="UP001428817">
    <property type="component" value="Unassembled WGS sequence"/>
</dbReference>
<protein>
    <submittedName>
        <fullName evidence="1">Uncharacterized protein</fullName>
    </submittedName>
</protein>
<accession>A0ABP9QSV7</accession>
<proteinExistence type="predicted"/>
<keyword evidence="2" id="KW-1185">Reference proteome</keyword>
<sequence length="60" mass="6982">MGNQHDASTFVRQHHKQAITLPVELSPRVHRQLIAWCQDTAEALDVRAQRPRLTAKPDRW</sequence>
<dbReference type="EMBL" id="BAABJP010000037">
    <property type="protein sequence ID" value="GAA5167022.1"/>
    <property type="molecule type" value="Genomic_DNA"/>
</dbReference>
<name>A0ABP9QSV7_9PSEU</name>